<name>A0A837HPQ0_9BACT</name>
<reference evidence="1 2" key="1">
    <citation type="journal article" date="2015" name="Nature">
        <title>rRNA introns, odd ribosomes, and small enigmatic genomes across a large radiation of phyla.</title>
        <authorList>
            <person name="Brown C.T."/>
            <person name="Hug L.A."/>
            <person name="Thomas B.C."/>
            <person name="Sharon I."/>
            <person name="Castelle C.J."/>
            <person name="Singh A."/>
            <person name="Wilkins M.J."/>
            <person name="Williams K.H."/>
            <person name="Banfield J.F."/>
        </authorList>
    </citation>
    <scope>NUCLEOTIDE SEQUENCE [LARGE SCALE GENOMIC DNA]</scope>
</reference>
<evidence type="ECO:0008006" key="3">
    <source>
        <dbReference type="Google" id="ProtNLM"/>
    </source>
</evidence>
<gene>
    <name evidence="1" type="ORF">UT27_C0020G0004</name>
</gene>
<dbReference type="AlphaFoldDB" id="A0A837HPQ0"/>
<dbReference type="SUPFAM" id="SSF51182">
    <property type="entry name" value="RmlC-like cupins"/>
    <property type="match status" value="1"/>
</dbReference>
<dbReference type="Gene3D" id="2.60.120.10">
    <property type="entry name" value="Jelly Rolls"/>
    <property type="match status" value="1"/>
</dbReference>
<evidence type="ECO:0000313" key="2">
    <source>
        <dbReference type="Proteomes" id="UP000033998"/>
    </source>
</evidence>
<comment type="caution">
    <text evidence="1">The sequence shown here is derived from an EMBL/GenBank/DDBJ whole genome shotgun (WGS) entry which is preliminary data.</text>
</comment>
<protein>
    <recommendedName>
        <fullName evidence="3">Cupin 2 conserved barrel domain-containing protein</fullName>
    </recommendedName>
</protein>
<organism evidence="1 2">
    <name type="scientific">Candidatus Nomurabacteria bacterium GW2011_GWD2_39_12</name>
    <dbReference type="NCBI Taxonomy" id="1618759"/>
    <lineage>
        <taxon>Bacteria</taxon>
        <taxon>Candidatus Nomuraibacteriota</taxon>
    </lineage>
</organism>
<dbReference type="Proteomes" id="UP000033998">
    <property type="component" value="Unassembled WGS sequence"/>
</dbReference>
<evidence type="ECO:0000313" key="1">
    <source>
        <dbReference type="EMBL" id="KKR00247.1"/>
    </source>
</evidence>
<dbReference type="InterPro" id="IPR014710">
    <property type="entry name" value="RmlC-like_jellyroll"/>
</dbReference>
<accession>A0A837HPQ0</accession>
<dbReference type="EMBL" id="LBWE01000020">
    <property type="protein sequence ID" value="KKR00247.1"/>
    <property type="molecule type" value="Genomic_DNA"/>
</dbReference>
<dbReference type="InterPro" id="IPR011051">
    <property type="entry name" value="RmlC_Cupin_sf"/>
</dbReference>
<proteinExistence type="predicted"/>
<sequence length="115" mass="13351">MKILKFNEVGAEKSKDGRFIYRYFDEPITREGDNLVIIPVTIPSGVVEQEHYHEKVNEFIFFLTKGISRVNGKDYDMHPYDILILDTKERHQIIAKDADVKVLVIKKGIIDKVNC</sequence>